<accession>A0A5N5XIV5</accession>
<gene>
    <name evidence="1" type="ORF">BDV29DRAFT_187093</name>
</gene>
<dbReference type="Proteomes" id="UP000326565">
    <property type="component" value="Unassembled WGS sequence"/>
</dbReference>
<organism evidence="1 2">
    <name type="scientific">Aspergillus leporis</name>
    <dbReference type="NCBI Taxonomy" id="41062"/>
    <lineage>
        <taxon>Eukaryota</taxon>
        <taxon>Fungi</taxon>
        <taxon>Dikarya</taxon>
        <taxon>Ascomycota</taxon>
        <taxon>Pezizomycotina</taxon>
        <taxon>Eurotiomycetes</taxon>
        <taxon>Eurotiomycetidae</taxon>
        <taxon>Eurotiales</taxon>
        <taxon>Aspergillaceae</taxon>
        <taxon>Aspergillus</taxon>
        <taxon>Aspergillus subgen. Circumdati</taxon>
    </lineage>
</organism>
<evidence type="ECO:0000313" key="1">
    <source>
        <dbReference type="EMBL" id="KAB8079392.1"/>
    </source>
</evidence>
<sequence length="343" mass="38559">MSLNQFDLITNSRYLLVWLKTSLLIPKILAWSVDPSNPVRSEYKIQEHLAGVHSPTHAFLYFSNSPVDQLKKVILDFGRFGIRPSCSPSFYWNCSPGELELYGGPSPDCGSWMGLSSYLSGLVMTGYSRIPQSHMVKSKHFPHHVSINDHTKLLKTSQVLERLIQDDRIKKAASPTLIHAYLHKRTIYTPDFISLPSESQLKEKDASTDTSGLVPKLQQAMLLDPALLRPFLYCHTTWRDTATPPSPRVDGPFGSLVRAGNGGSCPGSPDEQEVAEHAQQYEDLETVQRLKIWLKGSLRRDSDGYDAYKAAYNEWMGTAGEADAKGDELAVEKADRLWPFDYR</sequence>
<proteinExistence type="predicted"/>
<dbReference type="EMBL" id="ML732150">
    <property type="protein sequence ID" value="KAB8079392.1"/>
    <property type="molecule type" value="Genomic_DNA"/>
</dbReference>
<dbReference type="OrthoDB" id="2831558at2759"/>
<dbReference type="AlphaFoldDB" id="A0A5N5XIV5"/>
<evidence type="ECO:0000313" key="2">
    <source>
        <dbReference type="Proteomes" id="UP000326565"/>
    </source>
</evidence>
<reference evidence="1 2" key="1">
    <citation type="submission" date="2019-04" db="EMBL/GenBank/DDBJ databases">
        <title>Friends and foes A comparative genomics study of 23 Aspergillus species from section Flavi.</title>
        <authorList>
            <consortium name="DOE Joint Genome Institute"/>
            <person name="Kjaerbolling I."/>
            <person name="Vesth T."/>
            <person name="Frisvad J.C."/>
            <person name="Nybo J.L."/>
            <person name="Theobald S."/>
            <person name="Kildgaard S."/>
            <person name="Isbrandt T."/>
            <person name="Kuo A."/>
            <person name="Sato A."/>
            <person name="Lyhne E.K."/>
            <person name="Kogle M.E."/>
            <person name="Wiebenga A."/>
            <person name="Kun R.S."/>
            <person name="Lubbers R.J."/>
            <person name="Makela M.R."/>
            <person name="Barry K."/>
            <person name="Chovatia M."/>
            <person name="Clum A."/>
            <person name="Daum C."/>
            <person name="Haridas S."/>
            <person name="He G."/>
            <person name="LaButti K."/>
            <person name="Lipzen A."/>
            <person name="Mondo S."/>
            <person name="Riley R."/>
            <person name="Salamov A."/>
            <person name="Simmons B.A."/>
            <person name="Magnuson J.K."/>
            <person name="Henrissat B."/>
            <person name="Mortensen U.H."/>
            <person name="Larsen T.O."/>
            <person name="Devries R.P."/>
            <person name="Grigoriev I.V."/>
            <person name="Machida M."/>
            <person name="Baker S.E."/>
            <person name="Andersen M.R."/>
        </authorList>
    </citation>
    <scope>NUCLEOTIDE SEQUENCE [LARGE SCALE GENOMIC DNA]</scope>
    <source>
        <strain evidence="1 2">CBS 151.66</strain>
    </source>
</reference>
<protein>
    <submittedName>
        <fullName evidence="1">Uncharacterized protein</fullName>
    </submittedName>
</protein>
<name>A0A5N5XIV5_9EURO</name>
<keyword evidence="2" id="KW-1185">Reference proteome</keyword>